<dbReference type="InterPro" id="IPR013783">
    <property type="entry name" value="Ig-like_fold"/>
</dbReference>
<name>A0A5C7A1Y1_9GAMM</name>
<gene>
    <name evidence="2" type="ORF">ES754_10160</name>
</gene>
<accession>A0A5C7A1Y1</accession>
<organism evidence="2 3">
    <name type="scientific">Psychrobacter frigidicola</name>
    <dbReference type="NCBI Taxonomy" id="45611"/>
    <lineage>
        <taxon>Bacteria</taxon>
        <taxon>Pseudomonadati</taxon>
        <taxon>Pseudomonadota</taxon>
        <taxon>Gammaproteobacteria</taxon>
        <taxon>Moraxellales</taxon>
        <taxon>Moraxellaceae</taxon>
        <taxon>Psychrobacter</taxon>
    </lineage>
</organism>
<comment type="caution">
    <text evidence="2">The sequence shown here is derived from an EMBL/GenBank/DDBJ whole genome shotgun (WGS) entry which is preliminary data.</text>
</comment>
<evidence type="ECO:0000313" key="2">
    <source>
        <dbReference type="EMBL" id="TXD96494.1"/>
    </source>
</evidence>
<feature type="region of interest" description="Disordered" evidence="1">
    <location>
        <begin position="38"/>
        <end position="62"/>
    </location>
</feature>
<proteinExistence type="predicted"/>
<reference evidence="2 3" key="1">
    <citation type="submission" date="2019-08" db="EMBL/GenBank/DDBJ databases">
        <title>Genome sequence of Psychrobacter frigidicola ACAM304 (type strain).</title>
        <authorList>
            <person name="Bowman J.P."/>
        </authorList>
    </citation>
    <scope>NUCLEOTIDE SEQUENCE [LARGE SCALE GENOMIC DNA]</scope>
    <source>
        <strain evidence="2 3">ACAM 304</strain>
    </source>
</reference>
<dbReference type="InterPro" id="IPR008964">
    <property type="entry name" value="Invasin/intimin_cell_adhesion"/>
</dbReference>
<dbReference type="RefSeq" id="WP_147224076.1">
    <property type="nucleotide sequence ID" value="NZ_CAJGYY010000001.1"/>
</dbReference>
<sequence>MSYSPHPFTFKLFQLTALTLALTLAGCGGDSVDVITPAPGGNGGQPGTGGGNNNGNGNNPGMPISAVNITPIALTDTNGNLTRIITSAGVSAKVTVTDNKREPIGNALVTFEGDGVKFGTSNGAVLTNEKGEAVISVKPLDNTNTGSYQLRATTSYNNLTATTDSYNFSLQSIQVVLADVVLSSSSLESGGNTNITLKTKDSTNNIFQNDVTVNFDTSCGTFDNKSMVSSNQGDITTTYKAIDNNGNLCEGNQTITATPANNPANKRTLTVNIASVEANSIIYSTMDKVQLGSSTSGSSISSKIEFIVYANGRPAANQAVEISKTYAPADFSFVKLNNRPTETVISNSQGRVVVNLYPGALPGPVEIKAALRSNPNIFALSKDVSVATGRAVQNGFSVSVTKNVLAIGTDGDTSTFTAALVDRVGNPVPDGTVVSFISEGGRVTPNCSTKAGACSVEFSTQNPRPVDSRVTVIAYVEGEKQYIDVNADNKYTAGIDILTSNIGDFFRDDNENNRYDQNLGEFVYRRGASGATCAPSSFNQPNIPGTCDNGLAATLRFQFVLGLASDTPVFTGLPTTLIANSANNLNMPKMINFKMFGNSEQTVSMPSGTTISIATEGAGECKAEFTNGNLTVPKVVNLGNNTVSTSNVSYGFSYTGCQKNDKIKITVNSPAPDATTTTKTLFVQ</sequence>
<dbReference type="Proteomes" id="UP000321903">
    <property type="component" value="Unassembled WGS sequence"/>
</dbReference>
<dbReference type="SUPFAM" id="SSF49373">
    <property type="entry name" value="Invasin/intimin cell-adhesion fragments"/>
    <property type="match status" value="1"/>
</dbReference>
<keyword evidence="3" id="KW-1185">Reference proteome</keyword>
<evidence type="ECO:0008006" key="4">
    <source>
        <dbReference type="Google" id="ProtNLM"/>
    </source>
</evidence>
<dbReference type="OrthoDB" id="5522233at2"/>
<dbReference type="Gene3D" id="2.60.40.10">
    <property type="entry name" value="Immunoglobulins"/>
    <property type="match status" value="1"/>
</dbReference>
<dbReference type="AlphaFoldDB" id="A0A5C7A1Y1"/>
<protein>
    <recommendedName>
        <fullName evidence="4">Big-1 domain-containing protein</fullName>
    </recommendedName>
</protein>
<dbReference type="EMBL" id="VORZ01000003">
    <property type="protein sequence ID" value="TXD96494.1"/>
    <property type="molecule type" value="Genomic_DNA"/>
</dbReference>
<evidence type="ECO:0000256" key="1">
    <source>
        <dbReference type="SAM" id="MobiDB-lite"/>
    </source>
</evidence>
<feature type="compositionally biased region" description="Gly residues" evidence="1">
    <location>
        <begin position="40"/>
        <end position="54"/>
    </location>
</feature>
<evidence type="ECO:0000313" key="3">
    <source>
        <dbReference type="Proteomes" id="UP000321903"/>
    </source>
</evidence>